<dbReference type="SUPFAM" id="SSF51735">
    <property type="entry name" value="NAD(P)-binding Rossmann-fold domains"/>
    <property type="match status" value="1"/>
</dbReference>
<proteinExistence type="inferred from homology"/>
<organism evidence="5 6">
    <name type="scientific">Halocaridina rubra</name>
    <name type="common">Hawaiian red shrimp</name>
    <dbReference type="NCBI Taxonomy" id="373956"/>
    <lineage>
        <taxon>Eukaryota</taxon>
        <taxon>Metazoa</taxon>
        <taxon>Ecdysozoa</taxon>
        <taxon>Arthropoda</taxon>
        <taxon>Crustacea</taxon>
        <taxon>Multicrustacea</taxon>
        <taxon>Malacostraca</taxon>
        <taxon>Eumalacostraca</taxon>
        <taxon>Eucarida</taxon>
        <taxon>Decapoda</taxon>
        <taxon>Pleocyemata</taxon>
        <taxon>Caridea</taxon>
        <taxon>Atyoidea</taxon>
        <taxon>Atyidae</taxon>
        <taxon>Halocaridina</taxon>
    </lineage>
</organism>
<dbReference type="InterPro" id="IPR002347">
    <property type="entry name" value="SDR_fam"/>
</dbReference>
<name>A0AAN8WTI1_HALRR</name>
<evidence type="ECO:0000256" key="4">
    <source>
        <dbReference type="ARBA" id="ARBA00023002"/>
    </source>
</evidence>
<dbReference type="InterPro" id="IPR036291">
    <property type="entry name" value="NAD(P)-bd_dom_sf"/>
</dbReference>
<dbReference type="GO" id="GO:0004090">
    <property type="term" value="F:carbonyl reductase (NADPH) activity"/>
    <property type="evidence" value="ECO:0007669"/>
    <property type="project" value="TreeGrafter"/>
</dbReference>
<dbReference type="PANTHER" id="PTHR44252:SF3">
    <property type="entry name" value="D-ERYTHRULOSE REDUCTASE-RELATED"/>
    <property type="match status" value="1"/>
</dbReference>
<comment type="subunit">
    <text evidence="2">Homotetramer.</text>
</comment>
<dbReference type="Pfam" id="PF13561">
    <property type="entry name" value="adh_short_C2"/>
    <property type="match status" value="1"/>
</dbReference>
<dbReference type="InterPro" id="IPR020904">
    <property type="entry name" value="Sc_DH/Rdtase_CS"/>
</dbReference>
<dbReference type="PANTHER" id="PTHR44252">
    <property type="entry name" value="D-ERYTHRULOSE REDUCTASE"/>
    <property type="match status" value="1"/>
</dbReference>
<dbReference type="GO" id="GO:0006006">
    <property type="term" value="P:glucose metabolic process"/>
    <property type="evidence" value="ECO:0007669"/>
    <property type="project" value="TreeGrafter"/>
</dbReference>
<dbReference type="EMBL" id="JAXCGZ010013745">
    <property type="protein sequence ID" value="KAK7072015.1"/>
    <property type="molecule type" value="Genomic_DNA"/>
</dbReference>
<dbReference type="Gene3D" id="3.40.50.720">
    <property type="entry name" value="NAD(P)-binding Rossmann-like Domain"/>
    <property type="match status" value="1"/>
</dbReference>
<evidence type="ECO:0000313" key="6">
    <source>
        <dbReference type="Proteomes" id="UP001381693"/>
    </source>
</evidence>
<accession>A0AAN8WTI1</accession>
<evidence type="ECO:0000256" key="2">
    <source>
        <dbReference type="ARBA" id="ARBA00011881"/>
    </source>
</evidence>
<gene>
    <name evidence="5" type="ORF">SK128_018939</name>
</gene>
<evidence type="ECO:0000256" key="3">
    <source>
        <dbReference type="ARBA" id="ARBA00022857"/>
    </source>
</evidence>
<evidence type="ECO:0008006" key="7">
    <source>
        <dbReference type="Google" id="ProtNLM"/>
    </source>
</evidence>
<dbReference type="GO" id="GO:0005997">
    <property type="term" value="P:xylulose metabolic process"/>
    <property type="evidence" value="ECO:0007669"/>
    <property type="project" value="TreeGrafter"/>
</dbReference>
<dbReference type="InterPro" id="IPR051737">
    <property type="entry name" value="L-xylulose/Carbonyl_redctase"/>
</dbReference>
<reference evidence="5 6" key="1">
    <citation type="submission" date="2023-11" db="EMBL/GenBank/DDBJ databases">
        <title>Halocaridina rubra genome assembly.</title>
        <authorList>
            <person name="Smith C."/>
        </authorList>
    </citation>
    <scope>NUCLEOTIDE SEQUENCE [LARGE SCALE GENOMIC DNA]</scope>
    <source>
        <strain evidence="5">EP-1</strain>
        <tissue evidence="5">Whole</tissue>
    </source>
</reference>
<protein>
    <recommendedName>
        <fullName evidence="7">L-xylulose reductase</fullName>
    </recommendedName>
</protein>
<evidence type="ECO:0000313" key="5">
    <source>
        <dbReference type="EMBL" id="KAK7072015.1"/>
    </source>
</evidence>
<dbReference type="PRINTS" id="PR00081">
    <property type="entry name" value="GDHRDH"/>
</dbReference>
<dbReference type="Proteomes" id="UP001381693">
    <property type="component" value="Unassembled WGS sequence"/>
</dbReference>
<dbReference type="AlphaFoldDB" id="A0AAN8WTI1"/>
<keyword evidence="6" id="KW-1185">Reference proteome</keyword>
<sequence>MGKFTGKRALVTGAGAGIGRALAIKLSEMGAEVFALSKTAANLDSLKAECPSLTTVCVDLSDWTAAREAVKKLTPIHLLVNNAAAVILQPFLTATPESFDVQFNINVKALMNVSQVVAGDLIAQNQRGSIVNISSQAGQRAILDHTVYCSTKAAVDMMTKMMALELAPKGVRVNAVSPTVVMTAMGRIGWSDPAKAGPMLARIPQGRFAEVEDVVRAIVYLLSDESDMVNGHMLPVDGGFLAS</sequence>
<evidence type="ECO:0000256" key="1">
    <source>
        <dbReference type="ARBA" id="ARBA00006484"/>
    </source>
</evidence>
<dbReference type="PROSITE" id="PS00061">
    <property type="entry name" value="ADH_SHORT"/>
    <property type="match status" value="1"/>
</dbReference>
<comment type="caution">
    <text evidence="5">The sequence shown here is derived from an EMBL/GenBank/DDBJ whole genome shotgun (WGS) entry which is preliminary data.</text>
</comment>
<dbReference type="FunFam" id="3.40.50.720:FF:000214">
    <property type="entry name" value="L-xylulose reductase"/>
    <property type="match status" value="1"/>
</dbReference>
<dbReference type="PRINTS" id="PR00080">
    <property type="entry name" value="SDRFAMILY"/>
</dbReference>
<keyword evidence="4" id="KW-0560">Oxidoreductase</keyword>
<keyword evidence="3" id="KW-0521">NADP</keyword>
<dbReference type="GO" id="GO:0050038">
    <property type="term" value="F:L-xylulose reductase (NADPH) activity"/>
    <property type="evidence" value="ECO:0007669"/>
    <property type="project" value="TreeGrafter"/>
</dbReference>
<comment type="similarity">
    <text evidence="1">Belongs to the short-chain dehydrogenases/reductases (SDR) family.</text>
</comment>